<feature type="compositionally biased region" description="Pro residues" evidence="1">
    <location>
        <begin position="213"/>
        <end position="234"/>
    </location>
</feature>
<dbReference type="PANTHER" id="PTHR33492:SF12">
    <property type="entry name" value="HOMEODOMAIN-LIKE SUPERFAMILY PROTEIN-RELATED"/>
    <property type="match status" value="1"/>
</dbReference>
<evidence type="ECO:0000313" key="3">
    <source>
        <dbReference type="EMBL" id="CAA7020369.1"/>
    </source>
</evidence>
<dbReference type="PANTHER" id="PTHR33492">
    <property type="entry name" value="OSJNBA0043A12.37 PROTEIN-RELATED"/>
    <property type="match status" value="1"/>
</dbReference>
<keyword evidence="4" id="KW-1185">Reference proteome</keyword>
<dbReference type="Pfam" id="PF13837">
    <property type="entry name" value="Myb_DNA-bind_4"/>
    <property type="match status" value="1"/>
</dbReference>
<dbReference type="EMBL" id="CACVBM020000543">
    <property type="protein sequence ID" value="CAA7020369.1"/>
    <property type="molecule type" value="Genomic_DNA"/>
</dbReference>
<evidence type="ECO:0000313" key="4">
    <source>
        <dbReference type="Proteomes" id="UP000467841"/>
    </source>
</evidence>
<dbReference type="OrthoDB" id="1843873at2759"/>
<comment type="caution">
    <text evidence="3">The sequence shown here is derived from an EMBL/GenBank/DDBJ whole genome shotgun (WGS) entry which is preliminary data.</text>
</comment>
<reference evidence="3" key="1">
    <citation type="submission" date="2020-01" db="EMBL/GenBank/DDBJ databases">
        <authorList>
            <person name="Mishra B."/>
        </authorList>
    </citation>
    <scope>NUCLEOTIDE SEQUENCE [LARGE SCALE GENOMIC DNA]</scope>
</reference>
<dbReference type="Gene3D" id="1.10.10.60">
    <property type="entry name" value="Homeodomain-like"/>
    <property type="match status" value="1"/>
</dbReference>
<dbReference type="InterPro" id="IPR001005">
    <property type="entry name" value="SANT/Myb"/>
</dbReference>
<dbReference type="Proteomes" id="UP000467841">
    <property type="component" value="Unassembled WGS sequence"/>
</dbReference>
<feature type="compositionally biased region" description="Low complexity" evidence="1">
    <location>
        <begin position="114"/>
        <end position="124"/>
    </location>
</feature>
<feature type="region of interest" description="Disordered" evidence="1">
    <location>
        <begin position="210"/>
        <end position="271"/>
    </location>
</feature>
<protein>
    <recommendedName>
        <fullName evidence="2">Myb-like domain-containing protein</fullName>
    </recommendedName>
</protein>
<feature type="region of interest" description="Disordered" evidence="1">
    <location>
        <begin position="110"/>
        <end position="140"/>
    </location>
</feature>
<gene>
    <name evidence="3" type="ORF">MERR_LOCUS7604</name>
</gene>
<proteinExistence type="predicted"/>
<sequence length="361" mass="40223">MADPSRGGDMVVREYSKGNWTVSETLVLIEAKKMDEERRVRRSTTGLTPEKRPEIRNRPASELRWKWIEEYCWRKGCLRNQNQCNDKWDNLMRDYKKIREYERWRVEPSFTTGSSSSAAASSPSYWQMEKSERKEKNLPSNMLPQIYEALAELVDKKSLPSSSSPAAAAGNGHGGSSGVQIVRVCQQNLGFVAPVTAQPMHQLPATIVLTLPQPQPPPPQPLVLSHPPPPPPLPSTFHAEPIQPTVDTSSRAKRRRTKPGETNGGGGKEAEEVAVGAALSRSASLIAQVMRESEERQERRHKEVVRLKERRLEIEETKAEINRQGMSGLVDAINKLATSILALVSSSSSCHNNQNHQEGAP</sequence>
<dbReference type="InterPro" id="IPR044822">
    <property type="entry name" value="Myb_DNA-bind_4"/>
</dbReference>
<organism evidence="3 4">
    <name type="scientific">Microthlaspi erraticum</name>
    <dbReference type="NCBI Taxonomy" id="1685480"/>
    <lineage>
        <taxon>Eukaryota</taxon>
        <taxon>Viridiplantae</taxon>
        <taxon>Streptophyta</taxon>
        <taxon>Embryophyta</taxon>
        <taxon>Tracheophyta</taxon>
        <taxon>Spermatophyta</taxon>
        <taxon>Magnoliopsida</taxon>
        <taxon>eudicotyledons</taxon>
        <taxon>Gunneridae</taxon>
        <taxon>Pentapetalae</taxon>
        <taxon>rosids</taxon>
        <taxon>malvids</taxon>
        <taxon>Brassicales</taxon>
        <taxon>Brassicaceae</taxon>
        <taxon>Coluteocarpeae</taxon>
        <taxon>Microthlaspi</taxon>
    </lineage>
</organism>
<dbReference type="AlphaFoldDB" id="A0A6D2HVT2"/>
<name>A0A6D2HVT2_9BRAS</name>
<accession>A0A6D2HVT2</accession>
<evidence type="ECO:0000256" key="1">
    <source>
        <dbReference type="SAM" id="MobiDB-lite"/>
    </source>
</evidence>
<dbReference type="PROSITE" id="PS50090">
    <property type="entry name" value="MYB_LIKE"/>
    <property type="match status" value="1"/>
</dbReference>
<evidence type="ECO:0000259" key="2">
    <source>
        <dbReference type="PROSITE" id="PS50090"/>
    </source>
</evidence>
<feature type="domain" description="Myb-like" evidence="2">
    <location>
        <begin position="12"/>
        <end position="92"/>
    </location>
</feature>